<dbReference type="Pfam" id="PF01535">
    <property type="entry name" value="PPR"/>
    <property type="match status" value="4"/>
</dbReference>
<dbReference type="InterPro" id="IPR011990">
    <property type="entry name" value="TPR-like_helical_dom_sf"/>
</dbReference>
<dbReference type="FunFam" id="1.25.40.10:FF:000073">
    <property type="entry name" value="Pentatricopeptide repeat-containing protein chloroplastic"/>
    <property type="match status" value="1"/>
</dbReference>
<feature type="repeat" description="PPR" evidence="2">
    <location>
        <begin position="87"/>
        <end position="122"/>
    </location>
</feature>
<organism evidence="3 4">
    <name type="scientific">Zostera marina</name>
    <name type="common">Eelgrass</name>
    <dbReference type="NCBI Taxonomy" id="29655"/>
    <lineage>
        <taxon>Eukaryota</taxon>
        <taxon>Viridiplantae</taxon>
        <taxon>Streptophyta</taxon>
        <taxon>Embryophyta</taxon>
        <taxon>Tracheophyta</taxon>
        <taxon>Spermatophyta</taxon>
        <taxon>Magnoliopsida</taxon>
        <taxon>Liliopsida</taxon>
        <taxon>Zosteraceae</taxon>
        <taxon>Zostera</taxon>
    </lineage>
</organism>
<evidence type="ECO:0000313" key="4">
    <source>
        <dbReference type="Proteomes" id="UP000036987"/>
    </source>
</evidence>
<dbReference type="Pfam" id="PF20431">
    <property type="entry name" value="E_motif"/>
    <property type="match status" value="1"/>
</dbReference>
<dbReference type="GO" id="GO:0009451">
    <property type="term" value="P:RNA modification"/>
    <property type="evidence" value="ECO:0007669"/>
    <property type="project" value="InterPro"/>
</dbReference>
<dbReference type="EMBL" id="LFYR01000192">
    <property type="protein sequence ID" value="KMZ75260.1"/>
    <property type="molecule type" value="Genomic_DNA"/>
</dbReference>
<evidence type="ECO:0000313" key="3">
    <source>
        <dbReference type="EMBL" id="KMZ75260.1"/>
    </source>
</evidence>
<keyword evidence="4" id="KW-1185">Reference proteome</keyword>
<dbReference type="NCBIfam" id="TIGR00756">
    <property type="entry name" value="PPR"/>
    <property type="match status" value="6"/>
</dbReference>
<protein>
    <submittedName>
        <fullName evidence="3">Pentatricopeptide repeat-containing protein</fullName>
    </submittedName>
</protein>
<feature type="repeat" description="PPR" evidence="2">
    <location>
        <begin position="391"/>
        <end position="425"/>
    </location>
</feature>
<dbReference type="InterPro" id="IPR046848">
    <property type="entry name" value="E_motif"/>
</dbReference>
<dbReference type="PANTHER" id="PTHR47926:SF431">
    <property type="entry name" value="PENTATRICOPEPTIDE REPEAT-CONTAINING PROTEIN-RELATED"/>
    <property type="match status" value="1"/>
</dbReference>
<dbReference type="OMA" id="SEHYGIM"/>
<sequence length="605" mass="67057">MKSRRVSGSFSIQQWRNCTVPNRYALPQILKSCGGFLSGKSVHGYVLKAPKEVHLDVYIGAALVGMYAKFGDMNCALRVFRMFPNPDVGVWTSVINGYLRNCDAYGAVSFFRQMVTERGMRPNAITLTCLVSAVTNLRNLRAGMCCHGFIVRKKLDWEVTLANSILNMYSKMGCLTTAQKLFDVIPKRDMITWSSMVGCLVRNGKPNDALEVYKTMMMEIHKPNHITVTSALQACSLICDLEEGRSIHRFCAKQGLTSKLTVSTALIDMYMKCGNFELALDVFMKMGSKDEVAWTALISGFSLSGFPSEALEAFVAMLSAGTKPDAITMVKVVHACSQTGILRQALCFHGLIIRIGLDIQVFVGAALVDLYSKCGRLDCSIQVFESIKDRDVVVWTSMINGYAFHGLGVHAMSAFIRMIESSVKPNSLTSLAILTACSHSGLVEDGKQVFKNMICKYGIVPNSEHYSALVDLLGRAGSLDEAIQVIKQMPKAAANPHVWCALLAGCRVHGDMKIGELAATNLLKLDETHSGYHNLLSNMYAMDRNWEGAAEVKKHCLHKVQGCSWIEINEGVFSFQSCDRSHREWKKIQQSLWDLHLHLQTNINV</sequence>
<dbReference type="AlphaFoldDB" id="A0A0K9Q478"/>
<reference evidence="4" key="1">
    <citation type="journal article" date="2016" name="Nature">
        <title>The genome of the seagrass Zostera marina reveals angiosperm adaptation to the sea.</title>
        <authorList>
            <person name="Olsen J.L."/>
            <person name="Rouze P."/>
            <person name="Verhelst B."/>
            <person name="Lin Y.-C."/>
            <person name="Bayer T."/>
            <person name="Collen J."/>
            <person name="Dattolo E."/>
            <person name="De Paoli E."/>
            <person name="Dittami S."/>
            <person name="Maumus F."/>
            <person name="Michel G."/>
            <person name="Kersting A."/>
            <person name="Lauritano C."/>
            <person name="Lohaus R."/>
            <person name="Toepel M."/>
            <person name="Tonon T."/>
            <person name="Vanneste K."/>
            <person name="Amirebrahimi M."/>
            <person name="Brakel J."/>
            <person name="Bostroem C."/>
            <person name="Chovatia M."/>
            <person name="Grimwood J."/>
            <person name="Jenkins J.W."/>
            <person name="Jueterbock A."/>
            <person name="Mraz A."/>
            <person name="Stam W.T."/>
            <person name="Tice H."/>
            <person name="Bornberg-Bauer E."/>
            <person name="Green P.J."/>
            <person name="Pearson G.A."/>
            <person name="Procaccini G."/>
            <person name="Duarte C.M."/>
            <person name="Schmutz J."/>
            <person name="Reusch T.B.H."/>
            <person name="Van de Peer Y."/>
        </authorList>
    </citation>
    <scope>NUCLEOTIDE SEQUENCE [LARGE SCALE GENOMIC DNA]</scope>
    <source>
        <strain evidence="4">cv. Finnish</strain>
    </source>
</reference>
<evidence type="ECO:0000256" key="1">
    <source>
        <dbReference type="ARBA" id="ARBA00022737"/>
    </source>
</evidence>
<keyword evidence="1" id="KW-0677">Repeat</keyword>
<proteinExistence type="predicted"/>
<dbReference type="Pfam" id="PF12854">
    <property type="entry name" value="PPR_1"/>
    <property type="match status" value="1"/>
</dbReference>
<name>A0A0K9Q478_ZOSMR</name>
<feature type="repeat" description="PPR" evidence="2">
    <location>
        <begin position="462"/>
        <end position="496"/>
    </location>
</feature>
<dbReference type="FunFam" id="1.25.40.10:FF:000090">
    <property type="entry name" value="Pentatricopeptide repeat-containing protein, chloroplastic"/>
    <property type="match status" value="1"/>
</dbReference>
<feature type="repeat" description="PPR" evidence="2">
    <location>
        <begin position="189"/>
        <end position="223"/>
    </location>
</feature>
<dbReference type="Gene3D" id="1.25.40.10">
    <property type="entry name" value="Tetratricopeptide repeat domain"/>
    <property type="match status" value="4"/>
</dbReference>
<dbReference type="PANTHER" id="PTHR47926">
    <property type="entry name" value="PENTATRICOPEPTIDE REPEAT-CONTAINING PROTEIN"/>
    <property type="match status" value="1"/>
</dbReference>
<dbReference type="GO" id="GO:0003729">
    <property type="term" value="F:mRNA binding"/>
    <property type="evidence" value="ECO:0007669"/>
    <property type="project" value="UniProtKB-ARBA"/>
</dbReference>
<feature type="repeat" description="PPR" evidence="2">
    <location>
        <begin position="290"/>
        <end position="324"/>
    </location>
</feature>
<dbReference type="OrthoDB" id="185373at2759"/>
<dbReference type="InterPro" id="IPR002885">
    <property type="entry name" value="PPR_rpt"/>
</dbReference>
<dbReference type="STRING" id="29655.A0A0K9Q478"/>
<accession>A0A0K9Q478</accession>
<gene>
    <name evidence="3" type="ORF">ZOSMA_117G00790</name>
</gene>
<dbReference type="FunFam" id="1.25.40.10:FF:000031">
    <property type="entry name" value="Pentatricopeptide repeat-containing protein mitochondrial"/>
    <property type="match status" value="1"/>
</dbReference>
<dbReference type="Pfam" id="PF13041">
    <property type="entry name" value="PPR_2"/>
    <property type="match status" value="2"/>
</dbReference>
<dbReference type="PROSITE" id="PS51375">
    <property type="entry name" value="PPR"/>
    <property type="match status" value="5"/>
</dbReference>
<dbReference type="InterPro" id="IPR046960">
    <property type="entry name" value="PPR_At4g14850-like_plant"/>
</dbReference>
<evidence type="ECO:0000256" key="2">
    <source>
        <dbReference type="PROSITE-ProRule" id="PRU00708"/>
    </source>
</evidence>
<comment type="caution">
    <text evidence="3">The sequence shown here is derived from an EMBL/GenBank/DDBJ whole genome shotgun (WGS) entry which is preliminary data.</text>
</comment>
<dbReference type="Proteomes" id="UP000036987">
    <property type="component" value="Unassembled WGS sequence"/>
</dbReference>